<evidence type="ECO:0000313" key="15">
    <source>
        <dbReference type="EMBL" id="ANZ44796.1"/>
    </source>
</evidence>
<dbReference type="GO" id="GO:0015344">
    <property type="term" value="F:siderophore uptake transmembrane transporter activity"/>
    <property type="evidence" value="ECO:0007669"/>
    <property type="project" value="TreeGrafter"/>
</dbReference>
<dbReference type="STRING" id="1197717.BED41_06655"/>
<dbReference type="InterPro" id="IPR039426">
    <property type="entry name" value="TonB-dep_rcpt-like"/>
</dbReference>
<organism evidence="15 16">
    <name type="scientific">Cloacibacillus porcorum</name>
    <dbReference type="NCBI Taxonomy" id="1197717"/>
    <lineage>
        <taxon>Bacteria</taxon>
        <taxon>Thermotogati</taxon>
        <taxon>Synergistota</taxon>
        <taxon>Synergistia</taxon>
        <taxon>Synergistales</taxon>
        <taxon>Synergistaceae</taxon>
        <taxon>Cloacibacillus</taxon>
    </lineage>
</organism>
<evidence type="ECO:0000256" key="11">
    <source>
        <dbReference type="RuleBase" id="RU003357"/>
    </source>
</evidence>
<evidence type="ECO:0000256" key="7">
    <source>
        <dbReference type="ARBA" id="ARBA00023136"/>
    </source>
</evidence>
<dbReference type="Gene3D" id="2.170.130.10">
    <property type="entry name" value="TonB-dependent receptor, plug domain"/>
    <property type="match status" value="1"/>
</dbReference>
<keyword evidence="7 10" id="KW-0472">Membrane</keyword>
<dbReference type="RefSeq" id="WP_066744269.1">
    <property type="nucleotide sequence ID" value="NZ_CP016757.1"/>
</dbReference>
<evidence type="ECO:0000256" key="3">
    <source>
        <dbReference type="ARBA" id="ARBA00022452"/>
    </source>
</evidence>
<keyword evidence="3 10" id="KW-1134">Transmembrane beta strand</keyword>
<comment type="subcellular location">
    <subcellularLocation>
        <location evidence="1 10">Cell outer membrane</location>
        <topology evidence="1 10">Multi-pass membrane protein</topology>
    </subcellularLocation>
</comment>
<dbReference type="InterPro" id="IPR037066">
    <property type="entry name" value="Plug_dom_sf"/>
</dbReference>
<dbReference type="GO" id="GO:0009279">
    <property type="term" value="C:cell outer membrane"/>
    <property type="evidence" value="ECO:0007669"/>
    <property type="project" value="UniProtKB-SubCell"/>
</dbReference>
<feature type="domain" description="TonB-dependent receptor-like beta-barrel" evidence="13">
    <location>
        <begin position="193"/>
        <end position="617"/>
    </location>
</feature>
<keyword evidence="8 15" id="KW-0675">Receptor</keyword>
<dbReference type="KEGG" id="cpor:BED41_06655"/>
<keyword evidence="4 10" id="KW-0812">Transmembrane</keyword>
<reference evidence="15" key="1">
    <citation type="submission" date="2016-08" db="EMBL/GenBank/DDBJ databases">
        <title>Complete genome of Cloacibacillus porcorum.</title>
        <authorList>
            <person name="Looft T."/>
            <person name="Bayles D.O."/>
            <person name="Alt D.P."/>
        </authorList>
    </citation>
    <scope>NUCLEOTIDE SEQUENCE [LARGE SCALE GENOMIC DNA]</scope>
    <source>
        <strain evidence="15">CL-84</strain>
    </source>
</reference>
<name>A0A1B2I4A4_9BACT</name>
<evidence type="ECO:0000256" key="8">
    <source>
        <dbReference type="ARBA" id="ARBA00023170"/>
    </source>
</evidence>
<evidence type="ECO:0000256" key="12">
    <source>
        <dbReference type="SAM" id="SignalP"/>
    </source>
</evidence>
<gene>
    <name evidence="15" type="ORF">BED41_06655</name>
</gene>
<dbReference type="OrthoDB" id="1627126at2"/>
<evidence type="ECO:0000256" key="4">
    <source>
        <dbReference type="ARBA" id="ARBA00022692"/>
    </source>
</evidence>
<keyword evidence="5 12" id="KW-0732">Signal</keyword>
<dbReference type="GO" id="GO:0044718">
    <property type="term" value="P:siderophore transmembrane transport"/>
    <property type="evidence" value="ECO:0007669"/>
    <property type="project" value="TreeGrafter"/>
</dbReference>
<evidence type="ECO:0000256" key="5">
    <source>
        <dbReference type="ARBA" id="ARBA00022729"/>
    </source>
</evidence>
<protein>
    <submittedName>
        <fullName evidence="15">Colicin receptor</fullName>
    </submittedName>
</protein>
<dbReference type="Proteomes" id="UP000093044">
    <property type="component" value="Chromosome"/>
</dbReference>
<keyword evidence="2 10" id="KW-0813">Transport</keyword>
<accession>A0A1B2I4A4</accession>
<dbReference type="Pfam" id="PF07715">
    <property type="entry name" value="Plug"/>
    <property type="match status" value="1"/>
</dbReference>
<dbReference type="SUPFAM" id="SSF56935">
    <property type="entry name" value="Porins"/>
    <property type="match status" value="1"/>
</dbReference>
<dbReference type="EMBL" id="CP016757">
    <property type="protein sequence ID" value="ANZ44796.1"/>
    <property type="molecule type" value="Genomic_DNA"/>
</dbReference>
<evidence type="ECO:0000256" key="6">
    <source>
        <dbReference type="ARBA" id="ARBA00023077"/>
    </source>
</evidence>
<dbReference type="GeneID" id="83057529"/>
<evidence type="ECO:0000259" key="14">
    <source>
        <dbReference type="Pfam" id="PF07715"/>
    </source>
</evidence>
<proteinExistence type="inferred from homology"/>
<evidence type="ECO:0000259" key="13">
    <source>
        <dbReference type="Pfam" id="PF00593"/>
    </source>
</evidence>
<feature type="signal peptide" evidence="12">
    <location>
        <begin position="1"/>
        <end position="21"/>
    </location>
</feature>
<evidence type="ECO:0000256" key="2">
    <source>
        <dbReference type="ARBA" id="ARBA00022448"/>
    </source>
</evidence>
<evidence type="ECO:0000256" key="9">
    <source>
        <dbReference type="ARBA" id="ARBA00023237"/>
    </source>
</evidence>
<dbReference type="Gene3D" id="2.40.170.20">
    <property type="entry name" value="TonB-dependent receptor, beta-barrel domain"/>
    <property type="match status" value="1"/>
</dbReference>
<feature type="domain" description="TonB-dependent receptor plug" evidence="14">
    <location>
        <begin position="46"/>
        <end position="148"/>
    </location>
</feature>
<evidence type="ECO:0000256" key="1">
    <source>
        <dbReference type="ARBA" id="ARBA00004571"/>
    </source>
</evidence>
<dbReference type="InterPro" id="IPR000531">
    <property type="entry name" value="Beta-barrel_TonB"/>
</dbReference>
<keyword evidence="16" id="KW-1185">Reference proteome</keyword>
<keyword evidence="6 11" id="KW-0798">TonB box</keyword>
<evidence type="ECO:0000313" key="16">
    <source>
        <dbReference type="Proteomes" id="UP000093044"/>
    </source>
</evidence>
<dbReference type="InterPro" id="IPR012910">
    <property type="entry name" value="Plug_dom"/>
</dbReference>
<dbReference type="PROSITE" id="PS52016">
    <property type="entry name" value="TONB_DEPENDENT_REC_3"/>
    <property type="match status" value="1"/>
</dbReference>
<dbReference type="AlphaFoldDB" id="A0A1B2I4A4"/>
<evidence type="ECO:0000256" key="10">
    <source>
        <dbReference type="PROSITE-ProRule" id="PRU01360"/>
    </source>
</evidence>
<keyword evidence="9 10" id="KW-0998">Cell outer membrane</keyword>
<sequence>MKKYLFIAALCLCLGAGVAAAADDTVGLPEEKITTDAEVEDKLLLSPGSVTVIKPQEMKGEQKTLPELLKQVPGLHIIETKGRGAYTTASVRGSSSSQVSVYVDGVLMNLGSEAAVDLSTIPVENVERIEVYRGYIPARFGGASMGGVINIITQKPERAGGSVTAGLGSFGRLTGGLSYNTPLGEGALMASVNFDRTDGDFEYWNDNNTPYTPDDDYKAERQNNGYKNSNVLLKWNSERWQVEGGWKRNDRELPYSAPGADKPDSVRGATQVTDQWNTVVTRRGRMGDLDYGLRLEYLHQTKDYDDPSDTIGGWGEQHNRYETKRFGAAVDGSLPLGENHLVEFLWNYYNEELHTTGDIVKNFGGRERHTRNSWNGQIQDTISLNRTGDLWLTPIIRWNTAEGVTEFSWGAALTKKFGQGWTAKVTGGTYNRAPNLYELYGDGAFIIPNEGLKWEDGTQYDVGIAWEGELSKASVKAELTYFYRKSNNLIDYLMVNPRYAQYVNIGNAEISGVELEATVKRDKWDLYISATWMDPKNKTSGYMYDDPLPNRPEWEGLLRVSRKILKDDRGTIFAELHHIGKNYYDMQGEVGWDNLTTFGLGMRWQLRDDLKLVFGVDDVFNAGPDVMLFATGNGPERTLWYPIQGRAFYASLIWTF</sequence>
<dbReference type="PANTHER" id="PTHR30069">
    <property type="entry name" value="TONB-DEPENDENT OUTER MEMBRANE RECEPTOR"/>
    <property type="match status" value="1"/>
</dbReference>
<dbReference type="PANTHER" id="PTHR30069:SF29">
    <property type="entry name" value="HEMOGLOBIN AND HEMOGLOBIN-HAPTOGLOBIN-BINDING PROTEIN 1-RELATED"/>
    <property type="match status" value="1"/>
</dbReference>
<dbReference type="InterPro" id="IPR036942">
    <property type="entry name" value="Beta-barrel_TonB_sf"/>
</dbReference>
<feature type="chain" id="PRO_5008538960" evidence="12">
    <location>
        <begin position="22"/>
        <end position="656"/>
    </location>
</feature>
<dbReference type="Pfam" id="PF00593">
    <property type="entry name" value="TonB_dep_Rec_b-barrel"/>
    <property type="match status" value="1"/>
</dbReference>
<comment type="similarity">
    <text evidence="10 11">Belongs to the TonB-dependent receptor family.</text>
</comment>